<organism evidence="1 2">
    <name type="scientific">Natronorubrum bangense</name>
    <dbReference type="NCBI Taxonomy" id="61858"/>
    <lineage>
        <taxon>Archaea</taxon>
        <taxon>Methanobacteriati</taxon>
        <taxon>Methanobacteriota</taxon>
        <taxon>Stenosarchaea group</taxon>
        <taxon>Halobacteria</taxon>
        <taxon>Halobacteriales</taxon>
        <taxon>Natrialbaceae</taxon>
        <taxon>Natronorubrum</taxon>
    </lineage>
</organism>
<reference evidence="1 2" key="1">
    <citation type="journal article" date="2019" name="Nat. Commun.">
        <title>A new type of DNA phosphorothioation-based antiviral system in archaea.</title>
        <authorList>
            <person name="Xiong L."/>
            <person name="Liu S."/>
            <person name="Chen S."/>
            <person name="Xiao Y."/>
            <person name="Zhu B."/>
            <person name="Gao Y."/>
            <person name="Zhang Y."/>
            <person name="Chen B."/>
            <person name="Luo J."/>
            <person name="Deng Z."/>
            <person name="Chen X."/>
            <person name="Wang L."/>
            <person name="Chen S."/>
        </authorList>
    </citation>
    <scope>NUCLEOTIDE SEQUENCE [LARGE SCALE GENOMIC DNA]</scope>
    <source>
        <strain evidence="1 2">JCM 10635</strain>
    </source>
</reference>
<dbReference type="Proteomes" id="UP000296822">
    <property type="component" value="Chromosome"/>
</dbReference>
<dbReference type="GeneID" id="39850387"/>
<protein>
    <submittedName>
        <fullName evidence="1">Uncharacterized protein</fullName>
    </submittedName>
</protein>
<dbReference type="RefSeq" id="WP_006066438.1">
    <property type="nucleotide sequence ID" value="NZ_CP031305.1"/>
</dbReference>
<accession>A0A4D6HIA4</accession>
<name>A0A4D6HIA4_9EURY</name>
<evidence type="ECO:0000313" key="2">
    <source>
        <dbReference type="Proteomes" id="UP000296822"/>
    </source>
</evidence>
<dbReference type="AlphaFoldDB" id="A0A4D6HIA4"/>
<evidence type="ECO:0000313" key="1">
    <source>
        <dbReference type="EMBL" id="QCC53709.1"/>
    </source>
</evidence>
<dbReference type="EMBL" id="CP031305">
    <property type="protein sequence ID" value="QCC53709.1"/>
    <property type="molecule type" value="Genomic_DNA"/>
</dbReference>
<proteinExistence type="predicted"/>
<gene>
    <name evidence="1" type="ORF">DV706_03940</name>
</gene>
<dbReference type="KEGG" id="nbg:DV706_03940"/>
<sequence>MATHGFQNGGDTTVSLPEVVPFDFPHLTRLSWELGSRVVDDNGVFHSKWEQTGSRWSLSIFRVTEHTVILCVHTPVGRERFYGAAKLDLERALPHLESTSNWRRCE</sequence>